<gene>
    <name evidence="1" type="ordered locus">CBUD_1317</name>
</gene>
<dbReference type="HOGENOM" id="CLU_3268792_0_0_6"/>
<dbReference type="Proteomes" id="UP000008555">
    <property type="component" value="Chromosome"/>
</dbReference>
<sequence length="41" mass="4977">MKRSEIRGNDENSRIPLRFIRATLIMMMQGRFLNENMSQYQ</sequence>
<dbReference type="KEGG" id="cbd:CBUD_1317"/>
<evidence type="ECO:0008006" key="3">
    <source>
        <dbReference type="Google" id="ProtNLM"/>
    </source>
</evidence>
<proteinExistence type="predicted"/>
<evidence type="ECO:0000313" key="1">
    <source>
        <dbReference type="EMBL" id="ABS77344.1"/>
    </source>
</evidence>
<protein>
    <recommendedName>
        <fullName evidence="3">Transposase</fullName>
    </recommendedName>
</protein>
<dbReference type="AlphaFoldDB" id="A9KFT1"/>
<organism evidence="1 2">
    <name type="scientific">Coxiella burnetii (strain Dugway 5J108-111)</name>
    <dbReference type="NCBI Taxonomy" id="434922"/>
    <lineage>
        <taxon>Bacteria</taxon>
        <taxon>Pseudomonadati</taxon>
        <taxon>Pseudomonadota</taxon>
        <taxon>Gammaproteobacteria</taxon>
        <taxon>Legionellales</taxon>
        <taxon>Coxiellaceae</taxon>
        <taxon>Coxiella</taxon>
    </lineage>
</organism>
<dbReference type="EMBL" id="CP000733">
    <property type="protein sequence ID" value="ABS77344.1"/>
    <property type="molecule type" value="Genomic_DNA"/>
</dbReference>
<name>A9KFT1_COXBN</name>
<reference evidence="1 2" key="1">
    <citation type="journal article" date="2009" name="Infect. Immun.">
        <title>Comparative genomics reveal extensive transposon-mediated genomic plasticity and diversity among potential effector proteins within the genus Coxiella.</title>
        <authorList>
            <person name="Beare P.A."/>
            <person name="Unsworth N."/>
            <person name="Andoh M."/>
            <person name="Voth D.E."/>
            <person name="Omsland A."/>
            <person name="Gilk S.D."/>
            <person name="Williams K.P."/>
            <person name="Sobral B.W."/>
            <person name="Kupko J.J.III."/>
            <person name="Porcella S.F."/>
            <person name="Samuel J.E."/>
            <person name="Heinzen R.A."/>
        </authorList>
    </citation>
    <scope>NUCLEOTIDE SEQUENCE [LARGE SCALE GENOMIC DNA]</scope>
    <source>
        <strain evidence="1 2">Dugway 5J108-111</strain>
    </source>
</reference>
<evidence type="ECO:0000313" key="2">
    <source>
        <dbReference type="Proteomes" id="UP000008555"/>
    </source>
</evidence>
<accession>A9KFT1</accession>